<dbReference type="NCBIfam" id="NF005457">
    <property type="entry name" value="PRK07051.1"/>
    <property type="match status" value="1"/>
</dbReference>
<keyword evidence="3" id="KW-0444">Lipid biosynthesis</keyword>
<dbReference type="PRINTS" id="PR01071">
    <property type="entry name" value="ACOABIOTINCC"/>
</dbReference>
<keyword evidence="3" id="KW-0276">Fatty acid metabolism</keyword>
<dbReference type="Gene3D" id="2.40.50.100">
    <property type="match status" value="1"/>
</dbReference>
<comment type="caution">
    <text evidence="5">The sequence shown here is derived from an EMBL/GenBank/DDBJ whole genome shotgun (WGS) entry which is preliminary data.</text>
</comment>
<dbReference type="EMBL" id="JACSPV010000004">
    <property type="protein sequence ID" value="MBD8004121.1"/>
    <property type="molecule type" value="Genomic_DNA"/>
</dbReference>
<dbReference type="PANTHER" id="PTHR45266:SF3">
    <property type="entry name" value="OXALOACETATE DECARBOXYLASE ALPHA CHAIN"/>
    <property type="match status" value="1"/>
</dbReference>
<keyword evidence="3" id="KW-0443">Lipid metabolism</keyword>
<reference evidence="5 6" key="1">
    <citation type="submission" date="2020-08" db="EMBL/GenBank/DDBJ databases">
        <title>A Genomic Blueprint of the Chicken Gut Microbiome.</title>
        <authorList>
            <person name="Gilroy R."/>
            <person name="Ravi A."/>
            <person name="Getino M."/>
            <person name="Pursley I."/>
            <person name="Horton D.L."/>
            <person name="Alikhan N.-F."/>
            <person name="Baker D."/>
            <person name="Gharbi K."/>
            <person name="Hall N."/>
            <person name="Watson M."/>
            <person name="Adriaenssens E.M."/>
            <person name="Foster-Nyarko E."/>
            <person name="Jarju S."/>
            <person name="Secka A."/>
            <person name="Antonio M."/>
            <person name="Oren A."/>
            <person name="Chaudhuri R."/>
            <person name="La Ragione R.M."/>
            <person name="Hildebrand F."/>
            <person name="Pallen M.J."/>
        </authorList>
    </citation>
    <scope>NUCLEOTIDE SEQUENCE [LARGE SCALE GENOMIC DNA]</scope>
    <source>
        <strain evidence="5 6">Sa1BUA2</strain>
    </source>
</reference>
<evidence type="ECO:0000256" key="1">
    <source>
        <dbReference type="ARBA" id="ARBA00017562"/>
    </source>
</evidence>
<evidence type="ECO:0000256" key="3">
    <source>
        <dbReference type="RuleBase" id="RU364072"/>
    </source>
</evidence>
<keyword evidence="2 3" id="KW-0092">Biotin</keyword>
<dbReference type="RefSeq" id="WP_191809967.1">
    <property type="nucleotide sequence ID" value="NZ_JACSPV010000004.1"/>
</dbReference>
<keyword evidence="6" id="KW-1185">Reference proteome</keyword>
<comment type="pathway">
    <text evidence="3">Lipid metabolism; fatty acid biosynthesis.</text>
</comment>
<proteinExistence type="predicted"/>
<protein>
    <recommendedName>
        <fullName evidence="1 3">Biotin carboxyl carrier protein of acetyl-CoA carboxylase</fullName>
    </recommendedName>
</protein>
<gene>
    <name evidence="5" type="ORF">H9631_03435</name>
</gene>
<dbReference type="Pfam" id="PF00364">
    <property type="entry name" value="Biotin_lipoyl"/>
    <property type="match status" value="1"/>
</dbReference>
<sequence>MEENKTIISPIPGVFYRKPSPDQEVFVNEGDSVKAGDVIGLVEVMKNYYEIKAEADGVIESFLVEEEQLLDAGQEIAKLK</sequence>
<name>A0ABR8VHN8_9BACI</name>
<evidence type="ECO:0000256" key="2">
    <source>
        <dbReference type="ARBA" id="ARBA00023267"/>
    </source>
</evidence>
<dbReference type="InterPro" id="IPR011053">
    <property type="entry name" value="Single_hybrid_motif"/>
</dbReference>
<evidence type="ECO:0000313" key="5">
    <source>
        <dbReference type="EMBL" id="MBD8004121.1"/>
    </source>
</evidence>
<dbReference type="SUPFAM" id="SSF51230">
    <property type="entry name" value="Single hybrid motif"/>
    <property type="match status" value="1"/>
</dbReference>
<dbReference type="InterPro" id="IPR000089">
    <property type="entry name" value="Biotin_lipoyl"/>
</dbReference>
<dbReference type="CDD" id="cd06850">
    <property type="entry name" value="biotinyl_domain"/>
    <property type="match status" value="1"/>
</dbReference>
<dbReference type="PANTHER" id="PTHR45266">
    <property type="entry name" value="OXALOACETATE DECARBOXYLASE ALPHA CHAIN"/>
    <property type="match status" value="1"/>
</dbReference>
<comment type="function">
    <text evidence="3">This protein is a component of the acetyl coenzyme A carboxylase complex; first, biotin carboxylase catalyzes the carboxylation of the carrier protein and then the transcarboxylase transfers the carboxyl group to form malonyl-CoA.</text>
</comment>
<dbReference type="InterPro" id="IPR050709">
    <property type="entry name" value="Biotin_Carboxyl_Carrier/Decarb"/>
</dbReference>
<organism evidence="5 6">
    <name type="scientific">Bacillus norwichensis</name>
    <dbReference type="NCBI Taxonomy" id="2762217"/>
    <lineage>
        <taxon>Bacteria</taxon>
        <taxon>Bacillati</taxon>
        <taxon>Bacillota</taxon>
        <taxon>Bacilli</taxon>
        <taxon>Bacillales</taxon>
        <taxon>Bacillaceae</taxon>
        <taxon>Bacillus</taxon>
    </lineage>
</organism>
<evidence type="ECO:0000313" key="6">
    <source>
        <dbReference type="Proteomes" id="UP000648182"/>
    </source>
</evidence>
<feature type="domain" description="Lipoyl-binding" evidence="4">
    <location>
        <begin position="1"/>
        <end position="80"/>
    </location>
</feature>
<dbReference type="Proteomes" id="UP000648182">
    <property type="component" value="Unassembled WGS sequence"/>
</dbReference>
<accession>A0ABR8VHN8</accession>
<dbReference type="InterPro" id="IPR001249">
    <property type="entry name" value="AcCoA_biotinCC"/>
</dbReference>
<evidence type="ECO:0000259" key="4">
    <source>
        <dbReference type="PROSITE" id="PS50968"/>
    </source>
</evidence>
<dbReference type="PROSITE" id="PS50968">
    <property type="entry name" value="BIOTINYL_LIPOYL"/>
    <property type="match status" value="1"/>
</dbReference>
<keyword evidence="3" id="KW-0275">Fatty acid biosynthesis</keyword>